<keyword evidence="1" id="KW-0449">Lipoprotein</keyword>
<name>A0A6J7WV01_9CAUD</name>
<organism evidence="1">
    <name type="scientific">uncultured Caudovirales phage</name>
    <dbReference type="NCBI Taxonomy" id="2100421"/>
    <lineage>
        <taxon>Viruses</taxon>
        <taxon>Duplodnaviria</taxon>
        <taxon>Heunggongvirae</taxon>
        <taxon>Uroviricota</taxon>
        <taxon>Caudoviricetes</taxon>
        <taxon>Peduoviridae</taxon>
        <taxon>Maltschvirus</taxon>
        <taxon>Maltschvirus maltsch</taxon>
    </lineage>
</organism>
<accession>A0A6J7WV01</accession>
<dbReference type="EMBL" id="LR798278">
    <property type="protein sequence ID" value="CAB5219934.1"/>
    <property type="molecule type" value="Genomic_DNA"/>
</dbReference>
<gene>
    <name evidence="1" type="ORF">UFOVP239_12</name>
</gene>
<reference evidence="1" key="1">
    <citation type="submission" date="2020-05" db="EMBL/GenBank/DDBJ databases">
        <authorList>
            <person name="Chiriac C."/>
            <person name="Salcher M."/>
            <person name="Ghai R."/>
            <person name="Kavagutti S V."/>
        </authorList>
    </citation>
    <scope>NUCLEOTIDE SEQUENCE</scope>
</reference>
<sequence>MSALLVGVSRPQPPLQENLVKLHFVTTGMIKTFAVIAALSFSLAANADEWTGPDKTKHFLGGAAIGAAVTLATDKPEYGIAAGILVGVAKEAYDDRHRNKHTVSIKDLLLTVAGSAVGSYAGSLIIKKDFIGIQTTF</sequence>
<proteinExistence type="predicted"/>
<evidence type="ECO:0000313" key="1">
    <source>
        <dbReference type="EMBL" id="CAB5219934.1"/>
    </source>
</evidence>
<protein>
    <submittedName>
        <fullName evidence="1">Lipoprotein</fullName>
    </submittedName>
</protein>